<dbReference type="Pfam" id="PF04191">
    <property type="entry name" value="PEMT"/>
    <property type="match status" value="1"/>
</dbReference>
<name>A0A369ZRG4_9PAST</name>
<keyword evidence="6" id="KW-0808">Transferase</keyword>
<accession>A0A369ZRG4</accession>
<keyword evidence="2 5" id="KW-0812">Transmembrane</keyword>
<proteinExistence type="predicted"/>
<organism evidence="6 7">
    <name type="scientific">Haemophilus paraphrohaemolyticus</name>
    <dbReference type="NCBI Taxonomy" id="736"/>
    <lineage>
        <taxon>Bacteria</taxon>
        <taxon>Pseudomonadati</taxon>
        <taxon>Pseudomonadota</taxon>
        <taxon>Gammaproteobacteria</taxon>
        <taxon>Pasteurellales</taxon>
        <taxon>Pasteurellaceae</taxon>
        <taxon>Haemophilus</taxon>
    </lineage>
</organism>
<gene>
    <name evidence="6" type="ORF">DPV92_06330</name>
</gene>
<dbReference type="AlphaFoldDB" id="A0A369ZRG4"/>
<reference evidence="6 7" key="1">
    <citation type="submission" date="2018-05" db="EMBL/GenBank/DDBJ databases">
        <title>Draft Genome Sequences for a Diverse set of 7 Haemophilus Species.</title>
        <authorList>
            <person name="Nichols M."/>
            <person name="Topaz N."/>
            <person name="Wang X."/>
            <person name="Wang X."/>
            <person name="Boxrud D."/>
        </authorList>
    </citation>
    <scope>NUCLEOTIDE SEQUENCE [LARGE SCALE GENOMIC DNA]</scope>
    <source>
        <strain evidence="6 7">C2014016342</strain>
    </source>
</reference>
<evidence type="ECO:0000256" key="5">
    <source>
        <dbReference type="SAM" id="Phobius"/>
    </source>
</evidence>
<dbReference type="GO" id="GO:0012505">
    <property type="term" value="C:endomembrane system"/>
    <property type="evidence" value="ECO:0007669"/>
    <property type="project" value="UniProtKB-SubCell"/>
</dbReference>
<dbReference type="PANTHER" id="PTHR12714">
    <property type="entry name" value="PROTEIN-S ISOPRENYLCYSTEINE O-METHYLTRANSFERASE"/>
    <property type="match status" value="1"/>
</dbReference>
<dbReference type="EMBL" id="QEQF01000005">
    <property type="protein sequence ID" value="RDF10179.1"/>
    <property type="molecule type" value="Genomic_DNA"/>
</dbReference>
<dbReference type="Proteomes" id="UP000253945">
    <property type="component" value="Unassembled WGS sequence"/>
</dbReference>
<feature type="transmembrane region" description="Helical" evidence="5">
    <location>
        <begin position="84"/>
        <end position="111"/>
    </location>
</feature>
<comment type="subcellular location">
    <subcellularLocation>
        <location evidence="1">Endomembrane system</location>
        <topology evidence="1">Multi-pass membrane protein</topology>
    </subcellularLocation>
</comment>
<evidence type="ECO:0000256" key="3">
    <source>
        <dbReference type="ARBA" id="ARBA00022989"/>
    </source>
</evidence>
<feature type="transmembrane region" description="Helical" evidence="5">
    <location>
        <begin position="9"/>
        <end position="27"/>
    </location>
</feature>
<evidence type="ECO:0000313" key="6">
    <source>
        <dbReference type="EMBL" id="RDF10179.1"/>
    </source>
</evidence>
<keyword evidence="7" id="KW-1185">Reference proteome</keyword>
<keyword evidence="3 5" id="KW-1133">Transmembrane helix</keyword>
<dbReference type="GO" id="GO:0032259">
    <property type="term" value="P:methylation"/>
    <property type="evidence" value="ECO:0007669"/>
    <property type="project" value="UniProtKB-KW"/>
</dbReference>
<dbReference type="PANTHER" id="PTHR12714:SF24">
    <property type="entry name" value="SLR1182 PROTEIN"/>
    <property type="match status" value="1"/>
</dbReference>
<keyword evidence="4 5" id="KW-0472">Membrane</keyword>
<dbReference type="Gene3D" id="1.20.120.1630">
    <property type="match status" value="1"/>
</dbReference>
<protein>
    <submittedName>
        <fullName evidence="6">Isoprenylcysteine carboxylmethyltransferase family protein</fullName>
    </submittedName>
</protein>
<dbReference type="RefSeq" id="WP_111354153.1">
    <property type="nucleotide sequence ID" value="NZ_QEQF01000005.1"/>
</dbReference>
<evidence type="ECO:0000256" key="2">
    <source>
        <dbReference type="ARBA" id="ARBA00022692"/>
    </source>
</evidence>
<evidence type="ECO:0000256" key="1">
    <source>
        <dbReference type="ARBA" id="ARBA00004127"/>
    </source>
</evidence>
<sequence>MKTKIPPPVICLICMTIMYCLPSILAFPKATWLVVMLVGLSGIIGIASVILFRLAKTTISPLHPNQTSHIVQTGIYRFSRNPMYLSIAIFLVAFAIYLENATALLVIPLFIWSINYLQIHPEEQMLEQKFGEEYLAYKKAVRRWV</sequence>
<dbReference type="InterPro" id="IPR007318">
    <property type="entry name" value="Phopholipid_MeTrfase"/>
</dbReference>
<keyword evidence="6" id="KW-0489">Methyltransferase</keyword>
<evidence type="ECO:0000256" key="4">
    <source>
        <dbReference type="ARBA" id="ARBA00023136"/>
    </source>
</evidence>
<dbReference type="STRING" id="736.B0184_02380"/>
<feature type="transmembrane region" description="Helical" evidence="5">
    <location>
        <begin position="33"/>
        <end position="55"/>
    </location>
</feature>
<evidence type="ECO:0000313" key="7">
    <source>
        <dbReference type="Proteomes" id="UP000253945"/>
    </source>
</evidence>
<dbReference type="GO" id="GO:0008168">
    <property type="term" value="F:methyltransferase activity"/>
    <property type="evidence" value="ECO:0007669"/>
    <property type="project" value="UniProtKB-KW"/>
</dbReference>
<comment type="caution">
    <text evidence="6">The sequence shown here is derived from an EMBL/GenBank/DDBJ whole genome shotgun (WGS) entry which is preliminary data.</text>
</comment>